<evidence type="ECO:0000313" key="2">
    <source>
        <dbReference type="EMBL" id="GBP80647.1"/>
    </source>
</evidence>
<keyword evidence="3" id="KW-1185">Reference proteome</keyword>
<evidence type="ECO:0000313" key="3">
    <source>
        <dbReference type="Proteomes" id="UP000299102"/>
    </source>
</evidence>
<name>A0A4C1Z226_EUMVA</name>
<evidence type="ECO:0000256" key="1">
    <source>
        <dbReference type="SAM" id="MobiDB-lite"/>
    </source>
</evidence>
<sequence length="26" mass="2794">MDGNDKGPITGEFACRDSRSHADTGR</sequence>
<gene>
    <name evidence="2" type="ORF">EVAR_54104_1</name>
</gene>
<protein>
    <submittedName>
        <fullName evidence="2">Uncharacterized protein</fullName>
    </submittedName>
</protein>
<feature type="region of interest" description="Disordered" evidence="1">
    <location>
        <begin position="1"/>
        <end position="26"/>
    </location>
</feature>
<feature type="compositionally biased region" description="Basic and acidic residues" evidence="1">
    <location>
        <begin position="14"/>
        <end position="26"/>
    </location>
</feature>
<accession>A0A4C1Z226</accession>
<dbReference type="AlphaFoldDB" id="A0A4C1Z226"/>
<dbReference type="Proteomes" id="UP000299102">
    <property type="component" value="Unassembled WGS sequence"/>
</dbReference>
<proteinExistence type="predicted"/>
<organism evidence="2 3">
    <name type="scientific">Eumeta variegata</name>
    <name type="common">Bagworm moth</name>
    <name type="synonym">Eumeta japonica</name>
    <dbReference type="NCBI Taxonomy" id="151549"/>
    <lineage>
        <taxon>Eukaryota</taxon>
        <taxon>Metazoa</taxon>
        <taxon>Ecdysozoa</taxon>
        <taxon>Arthropoda</taxon>
        <taxon>Hexapoda</taxon>
        <taxon>Insecta</taxon>
        <taxon>Pterygota</taxon>
        <taxon>Neoptera</taxon>
        <taxon>Endopterygota</taxon>
        <taxon>Lepidoptera</taxon>
        <taxon>Glossata</taxon>
        <taxon>Ditrysia</taxon>
        <taxon>Tineoidea</taxon>
        <taxon>Psychidae</taxon>
        <taxon>Oiketicinae</taxon>
        <taxon>Eumeta</taxon>
    </lineage>
</organism>
<feature type="non-terminal residue" evidence="2">
    <location>
        <position position="26"/>
    </location>
</feature>
<dbReference type="EMBL" id="BGZK01001473">
    <property type="protein sequence ID" value="GBP80647.1"/>
    <property type="molecule type" value="Genomic_DNA"/>
</dbReference>
<comment type="caution">
    <text evidence="2">The sequence shown here is derived from an EMBL/GenBank/DDBJ whole genome shotgun (WGS) entry which is preliminary data.</text>
</comment>
<reference evidence="2 3" key="1">
    <citation type="journal article" date="2019" name="Commun. Biol.">
        <title>The bagworm genome reveals a unique fibroin gene that provides high tensile strength.</title>
        <authorList>
            <person name="Kono N."/>
            <person name="Nakamura H."/>
            <person name="Ohtoshi R."/>
            <person name="Tomita M."/>
            <person name="Numata K."/>
            <person name="Arakawa K."/>
        </authorList>
    </citation>
    <scope>NUCLEOTIDE SEQUENCE [LARGE SCALE GENOMIC DNA]</scope>
</reference>